<accession>A0ABM4ASC9</accession>
<gene>
    <name evidence="3" type="primary">LOC135193878</name>
</gene>
<dbReference type="Proteomes" id="UP001652626">
    <property type="component" value="Chromosome 20"/>
</dbReference>
<dbReference type="RefSeq" id="XP_064074206.1">
    <property type="nucleotide sequence ID" value="XM_064218136.1"/>
</dbReference>
<protein>
    <submittedName>
        <fullName evidence="3">Uncharacterized protein LOC135193878</fullName>
    </submittedName>
</protein>
<keyword evidence="2" id="KW-1185">Reference proteome</keyword>
<name>A0ABM4ASC9_VANTA</name>
<sequence length="406" mass="46342">MTRWQNIRTKLVDSGITLERVSSLTRSEELEEMLNIYTSIIHESCEHTIPKLKPWNGNPRPPWWKQLTVEEYVQAKENYKYSKLEGVLLDRESVWDGVYRVIRKTSRRRDDMLLRNSAGETLPPDQSAKLLAETFYPGDSVHAETEQQKSVRKITEDKTPAEIKDLSNDDPPFTRAELELVLSSLNPKKAPGKEDYTHPKSYRPIGLLPILGKVVEKLMVGRLQWWWPALKKQMVRKHCPRNLYALVASYLQDRRIKVNYARATSEKGTTKGCVQGSIDGPTFWNLILDSLLQKMATMGVHCQAFADDVILFFSNHHTSGLQATVESTLAAVPEWGVENKLSFAAHKTNAMLITKKLKFDAPVIHMSGIQRSLVTEIKLLGLILDSKSPLTHMWPLPVKKQKFTNN</sequence>
<proteinExistence type="predicted"/>
<reference evidence="3" key="1">
    <citation type="submission" date="2025-08" db="UniProtKB">
        <authorList>
            <consortium name="RefSeq"/>
        </authorList>
    </citation>
    <scope>IDENTIFICATION</scope>
    <source>
        <tissue evidence="3">Whole body</tissue>
    </source>
</reference>
<dbReference type="GeneID" id="135193878"/>
<feature type="domain" description="Reverse transcriptase" evidence="1">
    <location>
        <begin position="227"/>
        <end position="382"/>
    </location>
</feature>
<organism evidence="2 3">
    <name type="scientific">Vanessa tameamea</name>
    <name type="common">Kamehameha butterfly</name>
    <dbReference type="NCBI Taxonomy" id="334116"/>
    <lineage>
        <taxon>Eukaryota</taxon>
        <taxon>Metazoa</taxon>
        <taxon>Ecdysozoa</taxon>
        <taxon>Arthropoda</taxon>
        <taxon>Hexapoda</taxon>
        <taxon>Insecta</taxon>
        <taxon>Pterygota</taxon>
        <taxon>Neoptera</taxon>
        <taxon>Endopterygota</taxon>
        <taxon>Lepidoptera</taxon>
        <taxon>Glossata</taxon>
        <taxon>Ditrysia</taxon>
        <taxon>Papilionoidea</taxon>
        <taxon>Nymphalidae</taxon>
        <taxon>Nymphalinae</taxon>
        <taxon>Vanessa</taxon>
    </lineage>
</organism>
<dbReference type="Pfam" id="PF00078">
    <property type="entry name" value="RVT_1"/>
    <property type="match status" value="1"/>
</dbReference>
<evidence type="ECO:0000259" key="1">
    <source>
        <dbReference type="Pfam" id="PF00078"/>
    </source>
</evidence>
<evidence type="ECO:0000313" key="3">
    <source>
        <dbReference type="RefSeq" id="XP_064074206.1"/>
    </source>
</evidence>
<dbReference type="PANTHER" id="PTHR33332">
    <property type="entry name" value="REVERSE TRANSCRIPTASE DOMAIN-CONTAINING PROTEIN"/>
    <property type="match status" value="1"/>
</dbReference>
<dbReference type="InterPro" id="IPR000477">
    <property type="entry name" value="RT_dom"/>
</dbReference>
<evidence type="ECO:0000313" key="2">
    <source>
        <dbReference type="Proteomes" id="UP001652626"/>
    </source>
</evidence>